<reference evidence="1" key="1">
    <citation type="submission" date="2025-08" db="UniProtKB">
        <authorList>
            <consortium name="Ensembl"/>
        </authorList>
    </citation>
    <scope>IDENTIFICATION</scope>
</reference>
<evidence type="ECO:0000313" key="1">
    <source>
        <dbReference type="Ensembl" id="ENSMSIP00000023790.1"/>
    </source>
</evidence>
<evidence type="ECO:0000313" key="2">
    <source>
        <dbReference type="Proteomes" id="UP000694415"/>
    </source>
</evidence>
<protein>
    <submittedName>
        <fullName evidence="1">Uncharacterized protein</fullName>
    </submittedName>
</protein>
<dbReference type="Proteomes" id="UP000694415">
    <property type="component" value="Unplaced"/>
</dbReference>
<accession>A0A8C6HP11</accession>
<dbReference type="AlphaFoldDB" id="A0A8C6HP11"/>
<proteinExistence type="predicted"/>
<organism evidence="1 2">
    <name type="scientific">Mus spicilegus</name>
    <name type="common">Mound-building mouse</name>
    <dbReference type="NCBI Taxonomy" id="10103"/>
    <lineage>
        <taxon>Eukaryota</taxon>
        <taxon>Metazoa</taxon>
        <taxon>Chordata</taxon>
        <taxon>Craniata</taxon>
        <taxon>Vertebrata</taxon>
        <taxon>Euteleostomi</taxon>
        <taxon>Mammalia</taxon>
        <taxon>Eutheria</taxon>
        <taxon>Euarchontoglires</taxon>
        <taxon>Glires</taxon>
        <taxon>Rodentia</taxon>
        <taxon>Myomorpha</taxon>
        <taxon>Muroidea</taxon>
        <taxon>Muridae</taxon>
        <taxon>Murinae</taxon>
        <taxon>Mus</taxon>
        <taxon>Mus</taxon>
    </lineage>
</organism>
<keyword evidence="2" id="KW-1185">Reference proteome</keyword>
<name>A0A8C6HP11_MUSSI</name>
<sequence length="53" mass="5990">MSLPINQRNTYIWNSAFFEALLLQVCVMEEGMSLRKDSTNGGFKEDGCCKQAN</sequence>
<reference evidence="1" key="2">
    <citation type="submission" date="2025-09" db="UniProtKB">
        <authorList>
            <consortium name="Ensembl"/>
        </authorList>
    </citation>
    <scope>IDENTIFICATION</scope>
</reference>
<dbReference type="Ensembl" id="ENSMSIT00000029996.1">
    <property type="protein sequence ID" value="ENSMSIP00000023790.1"/>
    <property type="gene ID" value="ENSMSIG00000020146.1"/>
</dbReference>